<sequence>MMEKKRNEGEIKAKRLKKQAQSKREENKDKLYKRNKELKQTKGTRQDRYSKQREKKRIFGIRLRLVLAFMVPIAFIIFLGVTSYNKTSDAMLKSYEESTFQSLKTTTNYFELAMETVELRLNQLKGYENLKNYYSGTYKNDPVTDMTTYKNLQVYIETTTYSDNVLANFYLFSKRGNNLCTTGSMDLSGRELMDAYLDTEEGKRDESERGAYSWSGKHQFVDEHFVQDKSKVTIPYAFSVSSAFFGNGFKQIGYMVADIRLDLFQKKLSELEISEDSIFVAISKDGYEVHCDGDEDVLVADKSFYTDAIEGPELSGTSYVDYNGEKHLFLYSKATKSGITVCGLVPYSYLISQANAIKTSTVILVLIAVACAMLIAVIMSTDMGNAINKIIVVLKKASEGDLTVSVNCHRKDEFGMLSDSANVMISNVKDLIDKAQKVKDTISSSTDEVSDSTKQLLIATQNISTSIEEIRQGIVQQAEDSEKCLRQSDELTSRVNQVSDNVTTIEKLTGDSKAVVQQGLVSIGILRDKSEETTKITKNIIGEIESLETESESIGKIIGVINDIAEQTNLLSLNASIEAARAGDAGRGFAVVADEIRKLAEQSVRASGEIATIISSIQGKTKLTVTTVQKSENIVKSQGNALLDTIDLFQKIDASVGMIAKELIEITSGISSIKIAENTTLNAIESISAVSEETAASSEEVDNAANRQVETVSKLSEATLHLESDAKELNEALNQFRI</sequence>
<dbReference type="GO" id="GO:0016020">
    <property type="term" value="C:membrane"/>
    <property type="evidence" value="ECO:0007669"/>
    <property type="project" value="InterPro"/>
</dbReference>
<dbReference type="SMART" id="SM00283">
    <property type="entry name" value="MA"/>
    <property type="match status" value="1"/>
</dbReference>
<dbReference type="Proteomes" id="UP000262969">
    <property type="component" value="Unassembled WGS sequence"/>
</dbReference>
<feature type="domain" description="HAMP" evidence="7">
    <location>
        <begin position="381"/>
        <end position="433"/>
    </location>
</feature>
<keyword evidence="5" id="KW-0472">Membrane</keyword>
<comment type="similarity">
    <text evidence="2">Belongs to the methyl-accepting chemotaxis (MCP) protein family.</text>
</comment>
<dbReference type="InterPro" id="IPR003660">
    <property type="entry name" value="HAMP_dom"/>
</dbReference>
<dbReference type="PANTHER" id="PTHR32089">
    <property type="entry name" value="METHYL-ACCEPTING CHEMOTAXIS PROTEIN MCPB"/>
    <property type="match status" value="1"/>
</dbReference>
<dbReference type="InterPro" id="IPR004089">
    <property type="entry name" value="MCPsignal_dom"/>
</dbReference>
<evidence type="ECO:0000313" key="8">
    <source>
        <dbReference type="EMBL" id="HCL01964.1"/>
    </source>
</evidence>
<evidence type="ECO:0000256" key="3">
    <source>
        <dbReference type="PROSITE-ProRule" id="PRU00284"/>
    </source>
</evidence>
<feature type="transmembrane region" description="Helical" evidence="5">
    <location>
        <begin position="361"/>
        <end position="379"/>
    </location>
</feature>
<dbReference type="CDD" id="cd06225">
    <property type="entry name" value="HAMP"/>
    <property type="match status" value="1"/>
</dbReference>
<evidence type="ECO:0000259" key="7">
    <source>
        <dbReference type="PROSITE" id="PS50885"/>
    </source>
</evidence>
<dbReference type="SUPFAM" id="SSF58104">
    <property type="entry name" value="Methyl-accepting chemotaxis protein (MCP) signaling domain"/>
    <property type="match status" value="1"/>
</dbReference>
<keyword evidence="5" id="KW-0812">Transmembrane</keyword>
<dbReference type="CDD" id="cd11386">
    <property type="entry name" value="MCP_signal"/>
    <property type="match status" value="1"/>
</dbReference>
<dbReference type="Pfam" id="PF00015">
    <property type="entry name" value="MCPsignal"/>
    <property type="match status" value="1"/>
</dbReference>
<feature type="domain" description="Methyl-accepting transducer" evidence="6">
    <location>
        <begin position="452"/>
        <end position="702"/>
    </location>
</feature>
<evidence type="ECO:0000256" key="1">
    <source>
        <dbReference type="ARBA" id="ARBA00023224"/>
    </source>
</evidence>
<organism evidence="8 9">
    <name type="scientific">Lachnoclostridium phytofermentans</name>
    <dbReference type="NCBI Taxonomy" id="66219"/>
    <lineage>
        <taxon>Bacteria</taxon>
        <taxon>Bacillati</taxon>
        <taxon>Bacillota</taxon>
        <taxon>Clostridia</taxon>
        <taxon>Lachnospirales</taxon>
        <taxon>Lachnospiraceae</taxon>
    </lineage>
</organism>
<dbReference type="PANTHER" id="PTHR32089:SF112">
    <property type="entry name" value="LYSOZYME-LIKE PROTEIN-RELATED"/>
    <property type="match status" value="1"/>
</dbReference>
<evidence type="ECO:0000256" key="5">
    <source>
        <dbReference type="SAM" id="Phobius"/>
    </source>
</evidence>
<dbReference type="GO" id="GO:0006935">
    <property type="term" value="P:chemotaxis"/>
    <property type="evidence" value="ECO:0007669"/>
    <property type="project" value="InterPro"/>
</dbReference>
<dbReference type="SMART" id="SM00304">
    <property type="entry name" value="HAMP"/>
    <property type="match status" value="1"/>
</dbReference>
<evidence type="ECO:0000259" key="6">
    <source>
        <dbReference type="PROSITE" id="PS50111"/>
    </source>
</evidence>
<evidence type="ECO:0008006" key="10">
    <source>
        <dbReference type="Google" id="ProtNLM"/>
    </source>
</evidence>
<dbReference type="EMBL" id="DPVV01000204">
    <property type="protein sequence ID" value="HCL01964.1"/>
    <property type="molecule type" value="Genomic_DNA"/>
</dbReference>
<feature type="region of interest" description="Disordered" evidence="4">
    <location>
        <begin position="1"/>
        <end position="51"/>
    </location>
</feature>
<protein>
    <recommendedName>
        <fullName evidence="10">Methyl-accepting chemotaxis sensory transducer</fullName>
    </recommendedName>
</protein>
<keyword evidence="5" id="KW-1133">Transmembrane helix</keyword>
<proteinExistence type="inferred from homology"/>
<dbReference type="InterPro" id="IPR004090">
    <property type="entry name" value="Chemotax_Me-accpt_rcpt"/>
</dbReference>
<name>A0A3D2X4Y4_9FIRM</name>
<dbReference type="Gene3D" id="1.10.287.950">
    <property type="entry name" value="Methyl-accepting chemotaxis protein"/>
    <property type="match status" value="1"/>
</dbReference>
<evidence type="ECO:0000256" key="4">
    <source>
        <dbReference type="SAM" id="MobiDB-lite"/>
    </source>
</evidence>
<dbReference type="Gene3D" id="3.30.450.20">
    <property type="entry name" value="PAS domain"/>
    <property type="match status" value="1"/>
</dbReference>
<accession>A0A3D2X4Y4</accession>
<evidence type="ECO:0000313" key="9">
    <source>
        <dbReference type="Proteomes" id="UP000262969"/>
    </source>
</evidence>
<dbReference type="PROSITE" id="PS50111">
    <property type="entry name" value="CHEMOTAXIS_TRANSDUC_2"/>
    <property type="match status" value="1"/>
</dbReference>
<dbReference type="AlphaFoldDB" id="A0A3D2X4Y4"/>
<reference evidence="8 9" key="1">
    <citation type="journal article" date="2018" name="Nat. Biotechnol.">
        <title>A standardized bacterial taxonomy based on genome phylogeny substantially revises the tree of life.</title>
        <authorList>
            <person name="Parks D.H."/>
            <person name="Chuvochina M."/>
            <person name="Waite D.W."/>
            <person name="Rinke C."/>
            <person name="Skarshewski A."/>
            <person name="Chaumeil P.A."/>
            <person name="Hugenholtz P."/>
        </authorList>
    </citation>
    <scope>NUCLEOTIDE SEQUENCE [LARGE SCALE GENOMIC DNA]</scope>
    <source>
        <strain evidence="8">UBA11728</strain>
    </source>
</reference>
<gene>
    <name evidence="8" type="ORF">DHW61_06025</name>
</gene>
<evidence type="ECO:0000256" key="2">
    <source>
        <dbReference type="ARBA" id="ARBA00029447"/>
    </source>
</evidence>
<comment type="caution">
    <text evidence="8">The sequence shown here is derived from an EMBL/GenBank/DDBJ whole genome shotgun (WGS) entry which is preliminary data.</text>
</comment>
<dbReference type="PROSITE" id="PS50885">
    <property type="entry name" value="HAMP"/>
    <property type="match status" value="1"/>
</dbReference>
<dbReference type="GO" id="GO:0004888">
    <property type="term" value="F:transmembrane signaling receptor activity"/>
    <property type="evidence" value="ECO:0007669"/>
    <property type="project" value="InterPro"/>
</dbReference>
<feature type="compositionally biased region" description="Basic and acidic residues" evidence="4">
    <location>
        <begin position="22"/>
        <end position="51"/>
    </location>
</feature>
<feature type="transmembrane region" description="Helical" evidence="5">
    <location>
        <begin position="63"/>
        <end position="84"/>
    </location>
</feature>
<dbReference type="PRINTS" id="PR00260">
    <property type="entry name" value="CHEMTRNSDUCR"/>
</dbReference>
<dbReference type="GO" id="GO:0007165">
    <property type="term" value="P:signal transduction"/>
    <property type="evidence" value="ECO:0007669"/>
    <property type="project" value="UniProtKB-KW"/>
</dbReference>
<keyword evidence="1 3" id="KW-0807">Transducer</keyword>
<feature type="compositionally biased region" description="Basic and acidic residues" evidence="4">
    <location>
        <begin position="1"/>
        <end position="13"/>
    </location>
</feature>